<keyword evidence="2" id="KW-1185">Reference proteome</keyword>
<evidence type="ECO:0000313" key="2">
    <source>
        <dbReference type="Proteomes" id="UP000460558"/>
    </source>
</evidence>
<comment type="caution">
    <text evidence="1">The sequence shown here is derived from an EMBL/GenBank/DDBJ whole genome shotgun (WGS) entry which is preliminary data.</text>
</comment>
<dbReference type="Gene3D" id="1.10.510.40">
    <property type="match status" value="1"/>
</dbReference>
<proteinExistence type="predicted"/>
<feature type="non-terminal residue" evidence="1">
    <location>
        <position position="1"/>
    </location>
</feature>
<dbReference type="Proteomes" id="UP000460558">
    <property type="component" value="Unassembled WGS sequence"/>
</dbReference>
<protein>
    <submittedName>
        <fullName evidence="1">IucA/IucC family siderophore biosynthesis protein</fullName>
    </submittedName>
</protein>
<dbReference type="RefSeq" id="WP_228387047.1">
    <property type="nucleotide sequence ID" value="NZ_VDEQ01000239.1"/>
</dbReference>
<organism evidence="1 2">
    <name type="scientific">Streptomyces katsurahamanus</name>
    <dbReference type="NCBI Taxonomy" id="2577098"/>
    <lineage>
        <taxon>Bacteria</taxon>
        <taxon>Bacillati</taxon>
        <taxon>Actinomycetota</taxon>
        <taxon>Actinomycetes</taxon>
        <taxon>Kitasatosporales</taxon>
        <taxon>Streptomycetaceae</taxon>
        <taxon>Streptomyces</taxon>
    </lineage>
</organism>
<reference evidence="1 2" key="1">
    <citation type="submission" date="2019-06" db="EMBL/GenBank/DDBJ databases">
        <title>Comparative genomics and metabolomics analyses of clavulanic acid producing Streptomyces species provides insight into specialized metabolism and evolution of beta-lactam biosynthetic gene clusters.</title>
        <authorList>
            <person name="Moore M.A."/>
            <person name="Cruz-Morales P."/>
            <person name="Barona Gomez F."/>
            <person name="Kapil T."/>
        </authorList>
    </citation>
    <scope>NUCLEOTIDE SEQUENCE [LARGE SCALE GENOMIC DNA]</scope>
    <source>
        <strain evidence="1 2">T-272</strain>
    </source>
</reference>
<accession>A0ABW9NY04</accession>
<gene>
    <name evidence="1" type="ORF">FFZ77_21785</name>
</gene>
<dbReference type="EMBL" id="VDEQ01000239">
    <property type="protein sequence ID" value="MQS38155.1"/>
    <property type="molecule type" value="Genomic_DNA"/>
</dbReference>
<sequence>DFQARFPELSERFAEYDLLTPEIPRYGLNRDRIVVTRYGDRALRHALYPNGTHPNPLAEA</sequence>
<name>A0ABW9NY04_9ACTN</name>
<evidence type="ECO:0000313" key="1">
    <source>
        <dbReference type="EMBL" id="MQS38155.1"/>
    </source>
</evidence>